<dbReference type="GO" id="GO:0000976">
    <property type="term" value="F:transcription cis-regulatory region binding"/>
    <property type="evidence" value="ECO:0007669"/>
    <property type="project" value="TreeGrafter"/>
</dbReference>
<dbReference type="GO" id="GO:0034751">
    <property type="term" value="C:aryl hydrocarbon receptor complex"/>
    <property type="evidence" value="ECO:0007669"/>
    <property type="project" value="TreeGrafter"/>
</dbReference>
<feature type="domain" description="BHLH" evidence="10">
    <location>
        <begin position="19"/>
        <end position="72"/>
    </location>
</feature>
<feature type="region of interest" description="Disordered" evidence="8">
    <location>
        <begin position="423"/>
        <end position="444"/>
    </location>
</feature>
<dbReference type="InterPro" id="IPR013767">
    <property type="entry name" value="PAS_fold"/>
</dbReference>
<dbReference type="SMART" id="SM00091">
    <property type="entry name" value="PAS"/>
    <property type="match status" value="4"/>
</dbReference>
<evidence type="ECO:0000256" key="8">
    <source>
        <dbReference type="SAM" id="MobiDB-lite"/>
    </source>
</evidence>
<evidence type="ECO:0008006" key="13">
    <source>
        <dbReference type="Google" id="ProtNLM"/>
    </source>
</evidence>
<keyword evidence="6" id="KW-0804">Transcription</keyword>
<dbReference type="Gene3D" id="3.30.450.20">
    <property type="entry name" value="PAS domain"/>
    <property type="match status" value="4"/>
</dbReference>
<dbReference type="SMART" id="SM00353">
    <property type="entry name" value="HLH"/>
    <property type="match status" value="1"/>
</dbReference>
<reference evidence="11" key="1">
    <citation type="submission" date="2020-10" db="EMBL/GenBank/DDBJ databases">
        <title>Catharus ustulatus (Swainson's thrush) genome, bCatUst1, primary haplotype v2.</title>
        <authorList>
            <person name="Delmore K."/>
            <person name="Vafadar M."/>
            <person name="Formenti G."/>
            <person name="Chow W."/>
            <person name="Pelan S."/>
            <person name="Howe K."/>
            <person name="Rhie A."/>
            <person name="Mountcastle J."/>
            <person name="Haase B."/>
            <person name="Fedrigo O."/>
            <person name="Jarvis E.D."/>
        </authorList>
    </citation>
    <scope>NUCLEOTIDE SEQUENCE [LARGE SCALE GENOMIC DNA]</scope>
</reference>
<evidence type="ECO:0000256" key="3">
    <source>
        <dbReference type="ARBA" id="ARBA00023015"/>
    </source>
</evidence>
<evidence type="ECO:0000256" key="2">
    <source>
        <dbReference type="ARBA" id="ARBA00022737"/>
    </source>
</evidence>
<dbReference type="PROSITE" id="PS50888">
    <property type="entry name" value="BHLH"/>
    <property type="match status" value="1"/>
</dbReference>
<dbReference type="SMART" id="SM00086">
    <property type="entry name" value="PAC"/>
    <property type="match status" value="2"/>
</dbReference>
<feature type="domain" description="PAS" evidence="9">
    <location>
        <begin position="880"/>
        <end position="943"/>
    </location>
</feature>
<dbReference type="FunFam" id="3.30.450.20:FF:000019">
    <property type="entry name" value="Aryl hydrocarbon receptor 1"/>
    <property type="match status" value="2"/>
</dbReference>
<feature type="compositionally biased region" description="Pro residues" evidence="8">
    <location>
        <begin position="12"/>
        <end position="21"/>
    </location>
</feature>
<evidence type="ECO:0000313" key="11">
    <source>
        <dbReference type="Ensembl" id="ENSCUSP00005009769.1"/>
    </source>
</evidence>
<feature type="region of interest" description="Disordered" evidence="8">
    <location>
        <begin position="1250"/>
        <end position="1272"/>
    </location>
</feature>
<keyword evidence="5" id="KW-0010">Activator</keyword>
<evidence type="ECO:0000259" key="9">
    <source>
        <dbReference type="PROSITE" id="PS50112"/>
    </source>
</evidence>
<dbReference type="PANTHER" id="PTHR10649:SF17">
    <property type="entry name" value="ARYL HYDROCARBON RECEPTOR 2"/>
    <property type="match status" value="1"/>
</dbReference>
<dbReference type="InterPro" id="IPR035965">
    <property type="entry name" value="PAS-like_dom_sf"/>
</dbReference>
<evidence type="ECO:0000256" key="1">
    <source>
        <dbReference type="ARBA" id="ARBA00004123"/>
    </source>
</evidence>
<organism evidence="11 12">
    <name type="scientific">Catharus ustulatus</name>
    <name type="common">Russet-backed thrush</name>
    <name type="synonym">Hylocichla ustulatus</name>
    <dbReference type="NCBI Taxonomy" id="91951"/>
    <lineage>
        <taxon>Eukaryota</taxon>
        <taxon>Metazoa</taxon>
        <taxon>Chordata</taxon>
        <taxon>Craniata</taxon>
        <taxon>Vertebrata</taxon>
        <taxon>Euteleostomi</taxon>
        <taxon>Archelosauria</taxon>
        <taxon>Archosauria</taxon>
        <taxon>Dinosauria</taxon>
        <taxon>Saurischia</taxon>
        <taxon>Theropoda</taxon>
        <taxon>Coelurosauria</taxon>
        <taxon>Aves</taxon>
        <taxon>Neognathae</taxon>
        <taxon>Neoaves</taxon>
        <taxon>Telluraves</taxon>
        <taxon>Australaves</taxon>
        <taxon>Passeriformes</taxon>
        <taxon>Turdidae</taxon>
        <taxon>Catharus</taxon>
    </lineage>
</organism>
<reference evidence="11" key="2">
    <citation type="submission" date="2025-08" db="UniProtKB">
        <authorList>
            <consortium name="Ensembl"/>
        </authorList>
    </citation>
    <scope>IDENTIFICATION</scope>
</reference>
<dbReference type="SUPFAM" id="SSF55785">
    <property type="entry name" value="PYP-like sensor domain (PAS domain)"/>
    <property type="match status" value="4"/>
</dbReference>
<dbReference type="SUPFAM" id="SSF47459">
    <property type="entry name" value="HLH, helix-loop-helix DNA-binding domain"/>
    <property type="match status" value="1"/>
</dbReference>
<keyword evidence="7" id="KW-0539">Nucleus</keyword>
<proteinExistence type="predicted"/>
<dbReference type="Pfam" id="PF08447">
    <property type="entry name" value="PAS_3"/>
    <property type="match status" value="1"/>
</dbReference>
<dbReference type="Pfam" id="PF14598">
    <property type="entry name" value="PAS_11"/>
    <property type="match status" value="1"/>
</dbReference>
<dbReference type="Proteomes" id="UP000694563">
    <property type="component" value="Chromosome 7"/>
</dbReference>
<accession>A0A8C3U708</accession>
<feature type="region of interest" description="Disordered" evidence="8">
    <location>
        <begin position="1293"/>
        <end position="1312"/>
    </location>
</feature>
<dbReference type="CDD" id="cd00130">
    <property type="entry name" value="PAS"/>
    <property type="match status" value="4"/>
</dbReference>
<keyword evidence="2" id="KW-0677">Repeat</keyword>
<evidence type="ECO:0000256" key="7">
    <source>
        <dbReference type="ARBA" id="ARBA00023242"/>
    </source>
</evidence>
<comment type="subcellular location">
    <subcellularLocation>
        <location evidence="1">Nucleus</location>
    </subcellularLocation>
</comment>
<feature type="compositionally biased region" description="Basic residues" evidence="8">
    <location>
        <begin position="1"/>
        <end position="11"/>
    </location>
</feature>
<dbReference type="GO" id="GO:0046983">
    <property type="term" value="F:protein dimerization activity"/>
    <property type="evidence" value="ECO:0007669"/>
    <property type="project" value="InterPro"/>
</dbReference>
<keyword evidence="3" id="KW-0805">Transcription regulation</keyword>
<feature type="region of interest" description="Disordered" evidence="8">
    <location>
        <begin position="560"/>
        <end position="591"/>
    </location>
</feature>
<dbReference type="Pfam" id="PF00010">
    <property type="entry name" value="HLH"/>
    <property type="match status" value="1"/>
</dbReference>
<evidence type="ECO:0000313" key="12">
    <source>
        <dbReference type="Proteomes" id="UP000694563"/>
    </source>
</evidence>
<name>A0A8C3U708_CATUS</name>
<protein>
    <recommendedName>
        <fullName evidence="13">AHR protein</fullName>
    </recommendedName>
</protein>
<dbReference type="GO" id="GO:0004879">
    <property type="term" value="F:nuclear receptor activity"/>
    <property type="evidence" value="ECO:0007669"/>
    <property type="project" value="TreeGrafter"/>
</dbReference>
<dbReference type="Pfam" id="PF00989">
    <property type="entry name" value="PAS"/>
    <property type="match status" value="2"/>
</dbReference>
<dbReference type="InterPro" id="IPR000014">
    <property type="entry name" value="PAS"/>
</dbReference>
<dbReference type="InterPro" id="IPR011598">
    <property type="entry name" value="bHLH_dom"/>
</dbReference>
<keyword evidence="4" id="KW-0238">DNA-binding</keyword>
<evidence type="ECO:0000256" key="6">
    <source>
        <dbReference type="ARBA" id="ARBA00023163"/>
    </source>
</evidence>
<reference evidence="11" key="3">
    <citation type="submission" date="2025-09" db="UniProtKB">
        <authorList>
            <consortium name="Ensembl"/>
        </authorList>
    </citation>
    <scope>IDENTIFICATION</scope>
</reference>
<dbReference type="GO" id="GO:0005634">
    <property type="term" value="C:nucleus"/>
    <property type="evidence" value="ECO:0007669"/>
    <property type="project" value="UniProtKB-SubCell"/>
</dbReference>
<evidence type="ECO:0000256" key="5">
    <source>
        <dbReference type="ARBA" id="ARBA00023159"/>
    </source>
</evidence>
<dbReference type="InterPro" id="IPR039091">
    <property type="entry name" value="AHR/AHRR"/>
</dbReference>
<feature type="region of interest" description="Disordered" evidence="8">
    <location>
        <begin position="1"/>
        <end position="32"/>
    </location>
</feature>
<gene>
    <name evidence="11" type="primary">LOC116998795</name>
</gene>
<dbReference type="PROSITE" id="PS50112">
    <property type="entry name" value="PAS"/>
    <property type="match status" value="2"/>
</dbReference>
<dbReference type="InterPro" id="IPR036638">
    <property type="entry name" value="HLH_DNA-bd_sf"/>
</dbReference>
<evidence type="ECO:0000259" key="10">
    <source>
        <dbReference type="PROSITE" id="PS50888"/>
    </source>
</evidence>
<feature type="domain" description="PAS" evidence="9">
    <location>
        <begin position="113"/>
        <end position="176"/>
    </location>
</feature>
<feature type="compositionally biased region" description="Low complexity" evidence="8">
    <location>
        <begin position="567"/>
        <end position="581"/>
    </location>
</feature>
<sequence>MYAGRKRKKPVPKSPKPPPPEGVKSNPSKRHRDRLNQELNTLTGLLPFPEDVRSRLDKLSILRLTVGYLKVKSYLSATAPKIGNCVDQLRAPGGDRWTEPQGDRELFPEGELLLQALNGFVIAVTGDGYIFYISPTVQDYLGFHQSDLIYQSVYELIHADDRATFRRQLHRTLLHAADTFPPEQPLLAGHGAMSSPQHLRAEKQSYVERSFTCRFRCLLDNSSGFLALNFHGRLKFLLGQQKSAADKSPVALFAIATLLQPLSILELRTKTLIFQTKHKLDFTPMACDSQGKVVLGYTEVELCRRGSGYQFVHAADMMHCAERHVRMMKTGESGLTVFRLLTKRGGWVWVQANARLVYKGDKPDCIIARQRALSNEEGEEHLRKRNLQLPFSFATGEAVLYGNNVPGFLDSFQAKEELQFSLPGFSPEPDGLSQNEDTSSAKEDSDPLLVVIQTLFEKREVAGNVCPSLGEDSTELQQWEEALLSLGAEQEPPAQGPGQRPATKVTSCVEQTMWSSTVREGAGKSLDFPPCHEENSVVACFQRCWAAGSAFPAQTWAAGTRGGQGAVGSVASVASDGSSAQPEQQGPFNPAGLVAGTVLGVPISSSTSSAPLQLSNQAIQAEATTSAPVDNTTPTAQSQPGCQLVGSNTLVTLWHNVPVQANPATCPSEAWLAIALKQLEAAGAQVESQTLPAGSPESPLGTELLLPSPSQSIPCPTQGLHDSLYSGDGKLCNVEATLPAPLGASALPGHGGFPRQPLAVPSFSWEGEQAVLREDKWFSQLWLPQAGAASQRSHGAGPAHSSLSTDPSAHQMDCVVLPECQYGNSLFRHESNFLRDAAEVLLPQQPVALKNPGAKEGQRDGACGTGPALGLAAVPEGELLLQALNGFVLVVTSEGLIFYSSHTIQDYLGFHQTDVMHQSIFELIHTEDQPEFRRNLHWALDPPGTPKAGKSLGSSAAIYKPEQLPPENSSFLERSFVCRFRCLLDNSSGFLALNLQGRLKFLHGQTKRSEDGSAMPRQLALFAISTPLQPPSLLQIRTKNMIFRTKHKLDFTPLACDAKGKTVLGYTEAELRTCGTGYQFVHVADMLYCAENHVRMMRTGESGLTVFRLLTKDNCWKWVQANARLVYKNGKPEYIMVTQRPLVDEEGGEHLRKRSTHLPFTFATGEALLYQSTHPLPGLPDLFQSKGKPCKSKKPSCSHVERSQKNGIDPRSLLGSVMQQDKAVTLSPAQLQGMLGASAALWRLNSYGTHASAPSQEGRRKPHSTCALPSSPMGLPQDYSVLGQSVALPCQPQPQAEVLPPPPHTSTENFCF</sequence>
<dbReference type="Ensembl" id="ENSCUST00005010174.1">
    <property type="protein sequence ID" value="ENSCUSP00005009769.1"/>
    <property type="gene ID" value="ENSCUSG00005006242.1"/>
</dbReference>
<dbReference type="InterPro" id="IPR013655">
    <property type="entry name" value="PAS_fold_3"/>
</dbReference>
<evidence type="ECO:0000256" key="4">
    <source>
        <dbReference type="ARBA" id="ARBA00023125"/>
    </source>
</evidence>
<dbReference type="GO" id="GO:0006805">
    <property type="term" value="P:xenobiotic metabolic process"/>
    <property type="evidence" value="ECO:0007669"/>
    <property type="project" value="InterPro"/>
</dbReference>
<dbReference type="InterPro" id="IPR001610">
    <property type="entry name" value="PAC"/>
</dbReference>
<keyword evidence="12" id="KW-1185">Reference proteome</keyword>
<dbReference type="PANTHER" id="PTHR10649">
    <property type="entry name" value="ARYL HYDROCARBON RECEPTOR"/>
    <property type="match status" value="1"/>
</dbReference>
<dbReference type="Gene3D" id="4.10.280.10">
    <property type="entry name" value="Helix-loop-helix DNA-binding domain"/>
    <property type="match status" value="1"/>
</dbReference>
<dbReference type="FunFam" id="3.30.450.20:FF:000035">
    <property type="entry name" value="Aryl hydrocarbon receptor"/>
    <property type="match status" value="2"/>
</dbReference>
<dbReference type="CDD" id="cd19696">
    <property type="entry name" value="bHLH-PAS_AhR_like"/>
    <property type="match status" value="1"/>
</dbReference>